<dbReference type="EMBL" id="JBGEHV010000019">
    <property type="protein sequence ID" value="MEY8040264.1"/>
    <property type="molecule type" value="Genomic_DNA"/>
</dbReference>
<dbReference type="PIRSF" id="PIRSF017393">
    <property type="entry name" value="MTase_SAV2177"/>
    <property type="match status" value="1"/>
</dbReference>
<dbReference type="GO" id="GO:0008168">
    <property type="term" value="F:methyltransferase activity"/>
    <property type="evidence" value="ECO:0007669"/>
    <property type="project" value="UniProtKB-KW"/>
</dbReference>
<organism evidence="2 3">
    <name type="scientific">Saccharopolyspora cebuensis</name>
    <dbReference type="NCBI Taxonomy" id="418759"/>
    <lineage>
        <taxon>Bacteria</taxon>
        <taxon>Bacillati</taxon>
        <taxon>Actinomycetota</taxon>
        <taxon>Actinomycetes</taxon>
        <taxon>Pseudonocardiales</taxon>
        <taxon>Pseudonocardiaceae</taxon>
        <taxon>Saccharopolyspora</taxon>
    </lineage>
</organism>
<gene>
    <name evidence="2" type="ORF">AB8O55_12740</name>
</gene>
<proteinExistence type="predicted"/>
<dbReference type="SUPFAM" id="SSF53335">
    <property type="entry name" value="S-adenosyl-L-methionine-dependent methyltransferases"/>
    <property type="match status" value="1"/>
</dbReference>
<sequence length="260" mass="26865">MTTPAKLPGTAASTGAVADPARMYDYVLGGTRHRAADRDAVDRALRADPDAALGAVADREFLRRAVRFCLDEGVDQFLDLGSGLPTAGGVVPTAQAADPRARALCVDHDPDTAEAARALLSGTAGADALAADLRDPAAVLGAAAELLDLDRPVAVFAVAVLHHIDVPAPSVVAGYREALVPGSLLALTHRTDDEVPPTGPAPWDDAAGPRSRAEVRALFDGFALVPPGVVRPAQWRPAPGRPATVPPELSRSWAGVGRRA</sequence>
<dbReference type="Proteomes" id="UP001564626">
    <property type="component" value="Unassembled WGS sequence"/>
</dbReference>
<dbReference type="Pfam" id="PF04672">
    <property type="entry name" value="Methyltransf_19"/>
    <property type="match status" value="1"/>
</dbReference>
<keyword evidence="3" id="KW-1185">Reference proteome</keyword>
<dbReference type="InterPro" id="IPR029063">
    <property type="entry name" value="SAM-dependent_MTases_sf"/>
</dbReference>
<name>A0ABV4CGM4_9PSEU</name>
<dbReference type="InterPro" id="IPR006764">
    <property type="entry name" value="SAM_dep_MeTrfase_SAV2177_type"/>
</dbReference>
<dbReference type="EC" id="2.1.1.-" evidence="2"/>
<evidence type="ECO:0000313" key="3">
    <source>
        <dbReference type="Proteomes" id="UP001564626"/>
    </source>
</evidence>
<comment type="caution">
    <text evidence="2">The sequence shown here is derived from an EMBL/GenBank/DDBJ whole genome shotgun (WGS) entry which is preliminary data.</text>
</comment>
<accession>A0ABV4CGM4</accession>
<protein>
    <submittedName>
        <fullName evidence="2">SAM-dependent methyltransferase</fullName>
        <ecNumber evidence="2">2.1.1.-</ecNumber>
    </submittedName>
</protein>
<dbReference type="GO" id="GO:0032259">
    <property type="term" value="P:methylation"/>
    <property type="evidence" value="ECO:0007669"/>
    <property type="project" value="UniProtKB-KW"/>
</dbReference>
<evidence type="ECO:0000256" key="1">
    <source>
        <dbReference type="SAM" id="MobiDB-lite"/>
    </source>
</evidence>
<reference evidence="2 3" key="1">
    <citation type="submission" date="2024-08" db="EMBL/GenBank/DDBJ databases">
        <title>Genome mining of Saccharopolyspora cebuensis PGLac3 from Nigerian medicinal plant.</title>
        <authorList>
            <person name="Ezeobiora C.E."/>
            <person name="Igbokwe N.H."/>
            <person name="Amin D.H."/>
            <person name="Mendie U.E."/>
        </authorList>
    </citation>
    <scope>NUCLEOTIDE SEQUENCE [LARGE SCALE GENOMIC DNA]</scope>
    <source>
        <strain evidence="2 3">PGLac3</strain>
    </source>
</reference>
<dbReference type="Gene3D" id="3.40.50.150">
    <property type="entry name" value="Vaccinia Virus protein VP39"/>
    <property type="match status" value="1"/>
</dbReference>
<evidence type="ECO:0000313" key="2">
    <source>
        <dbReference type="EMBL" id="MEY8040264.1"/>
    </source>
</evidence>
<feature type="region of interest" description="Disordered" evidence="1">
    <location>
        <begin position="234"/>
        <end position="260"/>
    </location>
</feature>
<keyword evidence="2" id="KW-0489">Methyltransferase</keyword>
<keyword evidence="2" id="KW-0808">Transferase</keyword>
<dbReference type="RefSeq" id="WP_369774850.1">
    <property type="nucleotide sequence ID" value="NZ_JBGEHV010000019.1"/>
</dbReference>